<keyword evidence="2" id="KW-1133">Transmembrane helix</keyword>
<dbReference type="AlphaFoldDB" id="A0A1I2HW47"/>
<reference evidence="4" key="1">
    <citation type="submission" date="2016-10" db="EMBL/GenBank/DDBJ databases">
        <authorList>
            <person name="Varghese N."/>
            <person name="Submissions S."/>
        </authorList>
    </citation>
    <scope>NUCLEOTIDE SEQUENCE [LARGE SCALE GENOMIC DNA]</scope>
    <source>
        <strain evidence="4">ATCC 25963</strain>
    </source>
</reference>
<evidence type="ECO:0000256" key="2">
    <source>
        <dbReference type="SAM" id="Phobius"/>
    </source>
</evidence>
<keyword evidence="2" id="KW-0812">Transmembrane</keyword>
<keyword evidence="4" id="KW-1185">Reference proteome</keyword>
<dbReference type="STRING" id="54.SAMN02745121_08258"/>
<keyword evidence="2" id="KW-0472">Membrane</keyword>
<feature type="transmembrane region" description="Helical" evidence="2">
    <location>
        <begin position="117"/>
        <end position="137"/>
    </location>
</feature>
<feature type="transmembrane region" description="Helical" evidence="2">
    <location>
        <begin position="74"/>
        <end position="97"/>
    </location>
</feature>
<name>A0A1I2HW47_9BACT</name>
<feature type="region of interest" description="Disordered" evidence="1">
    <location>
        <begin position="1"/>
        <end position="27"/>
    </location>
</feature>
<feature type="compositionally biased region" description="Basic and acidic residues" evidence="1">
    <location>
        <begin position="18"/>
        <end position="27"/>
    </location>
</feature>
<organism evidence="3 4">
    <name type="scientific">Nannocystis exedens</name>
    <dbReference type="NCBI Taxonomy" id="54"/>
    <lineage>
        <taxon>Bacteria</taxon>
        <taxon>Pseudomonadati</taxon>
        <taxon>Myxococcota</taxon>
        <taxon>Polyangia</taxon>
        <taxon>Nannocystales</taxon>
        <taxon>Nannocystaceae</taxon>
        <taxon>Nannocystis</taxon>
    </lineage>
</organism>
<dbReference type="Proteomes" id="UP000199400">
    <property type="component" value="Unassembled WGS sequence"/>
</dbReference>
<protein>
    <submittedName>
        <fullName evidence="3">Uncharacterized protein</fullName>
    </submittedName>
</protein>
<evidence type="ECO:0000313" key="4">
    <source>
        <dbReference type="Proteomes" id="UP000199400"/>
    </source>
</evidence>
<evidence type="ECO:0000256" key="1">
    <source>
        <dbReference type="SAM" id="MobiDB-lite"/>
    </source>
</evidence>
<accession>A0A1I2HW47</accession>
<gene>
    <name evidence="3" type="ORF">SAMN02745121_08258</name>
</gene>
<dbReference type="EMBL" id="FOMX01000049">
    <property type="protein sequence ID" value="SFF34062.1"/>
    <property type="molecule type" value="Genomic_DNA"/>
</dbReference>
<sequence length="155" mass="16330">MRTHPPSRPPAAPAPATEPDRAPADPRDRAVAVFMDSLARSPQPRPRPVDPVALMRRAPLVEALAHLRARERRVLAPAILLEVLTFAAAAVVGLQVAAHAAPGGPLRTLVEAATRFAWAPTGLALLVAALPLLWWIAEGAAARRRGGAAVPKNMA</sequence>
<evidence type="ECO:0000313" key="3">
    <source>
        <dbReference type="EMBL" id="SFF34062.1"/>
    </source>
</evidence>
<feature type="compositionally biased region" description="Pro residues" evidence="1">
    <location>
        <begin position="1"/>
        <end position="13"/>
    </location>
</feature>
<proteinExistence type="predicted"/>